<dbReference type="SUPFAM" id="SSF53822">
    <property type="entry name" value="Periplasmic binding protein-like I"/>
    <property type="match status" value="1"/>
</dbReference>
<evidence type="ECO:0000313" key="7">
    <source>
        <dbReference type="Proteomes" id="UP000318741"/>
    </source>
</evidence>
<gene>
    <name evidence="6" type="primary">alsB</name>
    <name evidence="6" type="ORF">CA12_01040</name>
</gene>
<feature type="chain" id="PRO_5022113344" evidence="4">
    <location>
        <begin position="27"/>
        <end position="354"/>
    </location>
</feature>
<dbReference type="RefSeq" id="WP_145356644.1">
    <property type="nucleotide sequence ID" value="NZ_CP036265.1"/>
</dbReference>
<feature type="domain" description="Periplasmic binding protein" evidence="5">
    <location>
        <begin position="43"/>
        <end position="321"/>
    </location>
</feature>
<dbReference type="InterPro" id="IPR025997">
    <property type="entry name" value="SBP_2_dom"/>
</dbReference>
<comment type="subcellular location">
    <subcellularLocation>
        <location evidence="1">Cell envelope</location>
    </subcellularLocation>
</comment>
<keyword evidence="7" id="KW-1185">Reference proteome</keyword>
<dbReference type="GO" id="GO:0030313">
    <property type="term" value="C:cell envelope"/>
    <property type="evidence" value="ECO:0007669"/>
    <property type="project" value="UniProtKB-SubCell"/>
</dbReference>
<dbReference type="PANTHER" id="PTHR46847:SF1">
    <property type="entry name" value="D-ALLOSE-BINDING PERIPLASMIC PROTEIN-RELATED"/>
    <property type="match status" value="1"/>
</dbReference>
<dbReference type="Proteomes" id="UP000318741">
    <property type="component" value="Chromosome"/>
</dbReference>
<evidence type="ECO:0000313" key="6">
    <source>
        <dbReference type="EMBL" id="QDT14036.1"/>
    </source>
</evidence>
<proteinExistence type="inferred from homology"/>
<evidence type="ECO:0000256" key="2">
    <source>
        <dbReference type="ARBA" id="ARBA00007639"/>
    </source>
</evidence>
<dbReference type="EMBL" id="CP036265">
    <property type="protein sequence ID" value="QDT14036.1"/>
    <property type="molecule type" value="Genomic_DNA"/>
</dbReference>
<dbReference type="PROSITE" id="PS51257">
    <property type="entry name" value="PROKAR_LIPOPROTEIN"/>
    <property type="match status" value="1"/>
</dbReference>
<evidence type="ECO:0000259" key="5">
    <source>
        <dbReference type="Pfam" id="PF13407"/>
    </source>
</evidence>
<dbReference type="AlphaFoldDB" id="A0A517P3T5"/>
<accession>A0A517P3T5</accession>
<dbReference type="GO" id="GO:0030246">
    <property type="term" value="F:carbohydrate binding"/>
    <property type="evidence" value="ECO:0007669"/>
    <property type="project" value="UniProtKB-ARBA"/>
</dbReference>
<organism evidence="6 7">
    <name type="scientific">Alienimonas californiensis</name>
    <dbReference type="NCBI Taxonomy" id="2527989"/>
    <lineage>
        <taxon>Bacteria</taxon>
        <taxon>Pseudomonadati</taxon>
        <taxon>Planctomycetota</taxon>
        <taxon>Planctomycetia</taxon>
        <taxon>Planctomycetales</taxon>
        <taxon>Planctomycetaceae</taxon>
        <taxon>Alienimonas</taxon>
    </lineage>
</organism>
<evidence type="ECO:0000256" key="1">
    <source>
        <dbReference type="ARBA" id="ARBA00004196"/>
    </source>
</evidence>
<evidence type="ECO:0000256" key="4">
    <source>
        <dbReference type="SAM" id="SignalP"/>
    </source>
</evidence>
<comment type="similarity">
    <text evidence="2">Belongs to the bacterial solute-binding protein 2 family.</text>
</comment>
<dbReference type="KEGG" id="acaf:CA12_01040"/>
<dbReference type="Pfam" id="PF13407">
    <property type="entry name" value="Peripla_BP_4"/>
    <property type="match status" value="1"/>
</dbReference>
<protein>
    <submittedName>
        <fullName evidence="6">D-allose-binding periplasmic protein</fullName>
    </submittedName>
</protein>
<sequence precursor="true">MFRPRPVLPCVALLLGLAAGCSSNDAGPDGDVRGNDAAETVTIAVIPKGTTHEFWKSVHAGSLQAAEELSTPERRIEIQWKGSQEESDTAGQIRVVQNFLTRGVDGIVLAPNDSGGLVDAVADAASEGVPVVIFDSGLDPAAADAGAETVSFVATDNFIGGRKAAARLAEAMAAAEGDAKPGVVLLRYKAGSESTEQREEGFLAELRENHPDVEILSADQYAGTTPEESLANATQVLQRFESEFKIRPGGIFAVCEPNADGVHRALKELGLTEEVSFVAFDPNETLVAGLKDGSVDGIVVQDPVGMGDKAVRALIAHLDGEGVEPRIDTGVLIATPENLKDPAVAALLAPPRAE</sequence>
<reference evidence="6 7" key="1">
    <citation type="submission" date="2019-02" db="EMBL/GenBank/DDBJ databases">
        <title>Deep-cultivation of Planctomycetes and their phenomic and genomic characterization uncovers novel biology.</title>
        <authorList>
            <person name="Wiegand S."/>
            <person name="Jogler M."/>
            <person name="Boedeker C."/>
            <person name="Pinto D."/>
            <person name="Vollmers J."/>
            <person name="Rivas-Marin E."/>
            <person name="Kohn T."/>
            <person name="Peeters S.H."/>
            <person name="Heuer A."/>
            <person name="Rast P."/>
            <person name="Oberbeckmann S."/>
            <person name="Bunk B."/>
            <person name="Jeske O."/>
            <person name="Meyerdierks A."/>
            <person name="Storesund J.E."/>
            <person name="Kallscheuer N."/>
            <person name="Luecker S."/>
            <person name="Lage O.M."/>
            <person name="Pohl T."/>
            <person name="Merkel B.J."/>
            <person name="Hornburger P."/>
            <person name="Mueller R.-W."/>
            <person name="Bruemmer F."/>
            <person name="Labrenz M."/>
            <person name="Spormann A.M."/>
            <person name="Op den Camp H."/>
            <person name="Overmann J."/>
            <person name="Amann R."/>
            <person name="Jetten M.S.M."/>
            <person name="Mascher T."/>
            <person name="Medema M.H."/>
            <person name="Devos D.P."/>
            <person name="Kaster A.-K."/>
            <person name="Ovreas L."/>
            <person name="Rohde M."/>
            <person name="Galperin M.Y."/>
            <person name="Jogler C."/>
        </authorList>
    </citation>
    <scope>NUCLEOTIDE SEQUENCE [LARGE SCALE GENOMIC DNA]</scope>
    <source>
        <strain evidence="6 7">CA12</strain>
    </source>
</reference>
<keyword evidence="3 4" id="KW-0732">Signal</keyword>
<dbReference type="InterPro" id="IPR028082">
    <property type="entry name" value="Peripla_BP_I"/>
</dbReference>
<evidence type="ECO:0000256" key="3">
    <source>
        <dbReference type="ARBA" id="ARBA00022729"/>
    </source>
</evidence>
<dbReference type="OrthoDB" id="250606at2"/>
<dbReference type="PANTHER" id="PTHR46847">
    <property type="entry name" value="D-ALLOSE-BINDING PERIPLASMIC PROTEIN-RELATED"/>
    <property type="match status" value="1"/>
</dbReference>
<name>A0A517P3T5_9PLAN</name>
<feature type="signal peptide" evidence="4">
    <location>
        <begin position="1"/>
        <end position="26"/>
    </location>
</feature>
<dbReference type="Gene3D" id="3.40.50.2300">
    <property type="match status" value="2"/>
</dbReference>